<dbReference type="eggNOG" id="ENOG5033R2S">
    <property type="taxonomic scope" value="Bacteria"/>
</dbReference>
<dbReference type="STRING" id="269800.Tfu_3021"/>
<evidence type="ECO:0000256" key="1">
    <source>
        <dbReference type="SAM" id="MobiDB-lite"/>
    </source>
</evidence>
<organism evidence="2">
    <name type="scientific">Thermobifida fusca (strain YX)</name>
    <dbReference type="NCBI Taxonomy" id="269800"/>
    <lineage>
        <taxon>Bacteria</taxon>
        <taxon>Bacillati</taxon>
        <taxon>Actinomycetota</taxon>
        <taxon>Actinomycetes</taxon>
        <taxon>Streptosporangiales</taxon>
        <taxon>Nocardiopsidaceae</taxon>
        <taxon>Thermobifida</taxon>
    </lineage>
</organism>
<dbReference type="AlphaFoldDB" id="Q47KG8"/>
<proteinExistence type="predicted"/>
<sequence>MWTAGRAGPQWKGHTVAADRTGYIHDRRRLTAALLGPEAAPDPHPAPAHVVRGTLTDISPHMLGLATPEGERRFILTPQTTFWYGGECAPRELRPGQDVLLRCTPGAELVVERVWADLARATGVITAVDGDTVTVATGHDRAPVTAVIPYRASGRMRVRHPRLEPGYLFDAVGVRDGDTVRALIPATTQPPYPVVETPRRPPQHRSSAQVAGIASWYDPVRGQDTDTDPDGMLMGVAYPALDRTGDCGPACDRATPCAPLPLLSLGATVRVVNECTRVFAVLPVVACGAAASHFCDRCTVCDAPASGRIAELTLAAFVALGGQPESGCWSATLTVGGL</sequence>
<name>Q47KG8_THEFY</name>
<feature type="region of interest" description="Disordered" evidence="1">
    <location>
        <begin position="189"/>
        <end position="208"/>
    </location>
</feature>
<evidence type="ECO:0000313" key="2">
    <source>
        <dbReference type="EMBL" id="AAZ57054.1"/>
    </source>
</evidence>
<reference evidence="2" key="1">
    <citation type="submission" date="2005-07" db="EMBL/GenBank/DDBJ databases">
        <title>Complete sequence of Thermobifida fusca YX.</title>
        <authorList>
            <consortium name="US DOE Joint Genome Institute"/>
            <person name="Copeland A."/>
            <person name="Lucas S."/>
            <person name="Lapidus A."/>
            <person name="Barry K."/>
            <person name="Detter J.C."/>
            <person name="Glavina T."/>
            <person name="Hammon N."/>
            <person name="Israni S."/>
            <person name="Pitluck S."/>
            <person name="Di Bartolo G."/>
            <person name="Chain P."/>
            <person name="Schmutz J."/>
            <person name="Larimer F."/>
            <person name="Land M."/>
            <person name="Lykidis A."/>
            <person name="Richardson P."/>
        </authorList>
    </citation>
    <scope>NUCLEOTIDE SEQUENCE</scope>
    <source>
        <strain evidence="2">YX</strain>
    </source>
</reference>
<protein>
    <recommendedName>
        <fullName evidence="3">DUF5666 domain-containing protein</fullName>
    </recommendedName>
</protein>
<evidence type="ECO:0008006" key="3">
    <source>
        <dbReference type="Google" id="ProtNLM"/>
    </source>
</evidence>
<dbReference type="HOGENOM" id="CLU_865531_0_0_11"/>
<accession>Q47KG8</accession>
<dbReference type="EMBL" id="CP000088">
    <property type="protein sequence ID" value="AAZ57054.1"/>
    <property type="molecule type" value="Genomic_DNA"/>
</dbReference>
<dbReference type="KEGG" id="tfu:Tfu_3021"/>
<gene>
    <name evidence="2" type="ordered locus">Tfu_3021</name>
</gene>